<keyword evidence="4" id="KW-0812">Transmembrane</keyword>
<feature type="transmembrane region" description="Helical" evidence="4">
    <location>
        <begin position="69"/>
        <end position="98"/>
    </location>
</feature>
<accession>A0A348WN92</accession>
<dbReference type="InterPro" id="IPR011712">
    <property type="entry name" value="Sig_transdc_His_kin_sub3_dim/P"/>
</dbReference>
<evidence type="ECO:0000256" key="4">
    <source>
        <dbReference type="SAM" id="Phobius"/>
    </source>
</evidence>
<proteinExistence type="predicted"/>
<dbReference type="STRING" id="314276.OS145_01357"/>
<comment type="caution">
    <text evidence="6">The sequence shown here is derived from an EMBL/GenBank/DDBJ whole genome shotgun (WGS) entry which is preliminary data.</text>
</comment>
<dbReference type="AlphaFoldDB" id="A0A348WN92"/>
<dbReference type="Pfam" id="PF07730">
    <property type="entry name" value="HisKA_3"/>
    <property type="match status" value="1"/>
</dbReference>
<dbReference type="SUPFAM" id="SSF55874">
    <property type="entry name" value="ATPase domain of HSP90 chaperone/DNA topoisomerase II/histidine kinase"/>
    <property type="match status" value="1"/>
</dbReference>
<keyword evidence="2 6" id="KW-0418">Kinase</keyword>
<dbReference type="GO" id="GO:0016020">
    <property type="term" value="C:membrane"/>
    <property type="evidence" value="ECO:0007669"/>
    <property type="project" value="InterPro"/>
</dbReference>
<dbReference type="PANTHER" id="PTHR24421:SF63">
    <property type="entry name" value="SENSOR HISTIDINE KINASE DESK"/>
    <property type="match status" value="1"/>
</dbReference>
<dbReference type="InterPro" id="IPR003594">
    <property type="entry name" value="HATPase_dom"/>
</dbReference>
<organism evidence="6 7">
    <name type="scientific">Idiomarina baltica</name>
    <dbReference type="NCBI Taxonomy" id="190892"/>
    <lineage>
        <taxon>Bacteria</taxon>
        <taxon>Pseudomonadati</taxon>
        <taxon>Pseudomonadota</taxon>
        <taxon>Gammaproteobacteria</taxon>
        <taxon>Alteromonadales</taxon>
        <taxon>Idiomarinaceae</taxon>
        <taxon>Idiomarina</taxon>
    </lineage>
</organism>
<keyword evidence="4" id="KW-0472">Membrane</keyword>
<gene>
    <name evidence="6" type="ORF">DCR58_04365</name>
</gene>
<keyword evidence="3" id="KW-0902">Two-component regulatory system</keyword>
<feature type="transmembrane region" description="Helical" evidence="4">
    <location>
        <begin position="105"/>
        <end position="123"/>
    </location>
</feature>
<dbReference type="GO" id="GO:0000155">
    <property type="term" value="F:phosphorelay sensor kinase activity"/>
    <property type="evidence" value="ECO:0007669"/>
    <property type="project" value="InterPro"/>
</dbReference>
<dbReference type="SMART" id="SM00387">
    <property type="entry name" value="HATPase_c"/>
    <property type="match status" value="1"/>
</dbReference>
<dbReference type="Gene3D" id="3.30.565.10">
    <property type="entry name" value="Histidine kinase-like ATPase, C-terminal domain"/>
    <property type="match status" value="1"/>
</dbReference>
<evidence type="ECO:0000313" key="7">
    <source>
        <dbReference type="Proteomes" id="UP000262878"/>
    </source>
</evidence>
<dbReference type="Proteomes" id="UP000262878">
    <property type="component" value="Unassembled WGS sequence"/>
</dbReference>
<feature type="transmembrane region" description="Helical" evidence="4">
    <location>
        <begin position="129"/>
        <end position="147"/>
    </location>
</feature>
<sequence>MKLKQPQLCLERKYAWVYLMNLGFFVVPMFLYPFTVLEYLAMTAALIGFVASYYWAFSVSSAHMLKPIIVMYGIACAITPINPASITMFAFIGFFLGFAYRLRPALLGLLAIILTLALLHYYVVDTWSWFVYYGAILSAAIFIIGRVERVRQEHLLSQQRTDLEIEQLATTLERERIARDLHDTLGHTLTSVLLKAELAQRHIHSGQSDAASHHLKELTEIARTCLKQVRESVTGYKHGGFDFVLQQLSVRLQEAGFKVHVEGALTQLNRAYETPLVLALTELVTNIIRHSEGDHVLIKLIEKADNTYIEIFDNGRVTELEFGNGLLGVNERIERLGGHIDINTTQGCLVKLFLPAAVVES</sequence>
<dbReference type="InterPro" id="IPR050482">
    <property type="entry name" value="Sensor_HK_TwoCompSys"/>
</dbReference>
<protein>
    <submittedName>
        <fullName evidence="6">Two-component sensor histidine kinase</fullName>
    </submittedName>
</protein>
<dbReference type="Pfam" id="PF02518">
    <property type="entry name" value="HATPase_c"/>
    <property type="match status" value="1"/>
</dbReference>
<dbReference type="EMBL" id="DMUP01000097">
    <property type="protein sequence ID" value="HAR56004.1"/>
    <property type="molecule type" value="Genomic_DNA"/>
</dbReference>
<keyword evidence="4" id="KW-1133">Transmembrane helix</keyword>
<keyword evidence="1" id="KW-0808">Transferase</keyword>
<feature type="transmembrane region" description="Helical" evidence="4">
    <location>
        <begin position="15"/>
        <end position="32"/>
    </location>
</feature>
<dbReference type="InterPro" id="IPR036890">
    <property type="entry name" value="HATPase_C_sf"/>
</dbReference>
<evidence type="ECO:0000256" key="2">
    <source>
        <dbReference type="ARBA" id="ARBA00022777"/>
    </source>
</evidence>
<feature type="transmembrane region" description="Helical" evidence="4">
    <location>
        <begin position="39"/>
        <end position="57"/>
    </location>
</feature>
<feature type="domain" description="Histidine kinase/HSP90-like ATPase" evidence="5">
    <location>
        <begin position="271"/>
        <end position="358"/>
    </location>
</feature>
<name>A0A348WN92_9GAMM</name>
<reference evidence="6 7" key="1">
    <citation type="journal article" date="2018" name="Nat. Biotechnol.">
        <title>A standardized bacterial taxonomy based on genome phylogeny substantially revises the tree of life.</title>
        <authorList>
            <person name="Parks D.H."/>
            <person name="Chuvochina M."/>
            <person name="Waite D.W."/>
            <person name="Rinke C."/>
            <person name="Skarshewski A."/>
            <person name="Chaumeil P.A."/>
            <person name="Hugenholtz P."/>
        </authorList>
    </citation>
    <scope>NUCLEOTIDE SEQUENCE [LARGE SCALE GENOMIC DNA]</scope>
    <source>
        <strain evidence="6">UBA9360</strain>
    </source>
</reference>
<evidence type="ECO:0000256" key="3">
    <source>
        <dbReference type="ARBA" id="ARBA00023012"/>
    </source>
</evidence>
<evidence type="ECO:0000313" key="6">
    <source>
        <dbReference type="EMBL" id="HAR56004.1"/>
    </source>
</evidence>
<dbReference type="CDD" id="cd16917">
    <property type="entry name" value="HATPase_UhpB-NarQ-NarX-like"/>
    <property type="match status" value="1"/>
</dbReference>
<dbReference type="PANTHER" id="PTHR24421">
    <property type="entry name" value="NITRATE/NITRITE SENSOR PROTEIN NARX-RELATED"/>
    <property type="match status" value="1"/>
</dbReference>
<evidence type="ECO:0000256" key="1">
    <source>
        <dbReference type="ARBA" id="ARBA00022679"/>
    </source>
</evidence>
<dbReference type="Gene3D" id="1.20.5.1930">
    <property type="match status" value="1"/>
</dbReference>
<evidence type="ECO:0000259" key="5">
    <source>
        <dbReference type="SMART" id="SM00387"/>
    </source>
</evidence>
<dbReference type="GO" id="GO:0046983">
    <property type="term" value="F:protein dimerization activity"/>
    <property type="evidence" value="ECO:0007669"/>
    <property type="project" value="InterPro"/>
</dbReference>